<gene>
    <name evidence="1" type="ORF">AFM16_14770</name>
    <name evidence="2" type="ORF">HCX60_14975</name>
</gene>
<name>A0AAE7CKY9_STRAT</name>
<proteinExistence type="predicted"/>
<evidence type="ECO:0000313" key="3">
    <source>
        <dbReference type="Proteomes" id="UP000190306"/>
    </source>
</evidence>
<accession>A0AAE7CKY9</accession>
<evidence type="ECO:0000313" key="4">
    <source>
        <dbReference type="Proteomes" id="UP000502504"/>
    </source>
</evidence>
<evidence type="ECO:0000313" key="1">
    <source>
        <dbReference type="EMBL" id="OOQ52186.1"/>
    </source>
</evidence>
<dbReference type="AlphaFoldDB" id="A0AAE7CKY9"/>
<dbReference type="Proteomes" id="UP000502504">
    <property type="component" value="Chromosome"/>
</dbReference>
<evidence type="ECO:0000313" key="2">
    <source>
        <dbReference type="EMBL" id="QIT44704.1"/>
    </source>
</evidence>
<dbReference type="RefSeq" id="WP_078633601.1">
    <property type="nucleotide sequence ID" value="NZ_CM007717.1"/>
</dbReference>
<keyword evidence="3" id="KW-1185">Reference proteome</keyword>
<dbReference type="EMBL" id="CP050692">
    <property type="protein sequence ID" value="QIT44704.1"/>
    <property type="molecule type" value="Genomic_DNA"/>
</dbReference>
<organism evidence="2 4">
    <name type="scientific">Streptomyces antibioticus</name>
    <dbReference type="NCBI Taxonomy" id="1890"/>
    <lineage>
        <taxon>Bacteria</taxon>
        <taxon>Bacillati</taxon>
        <taxon>Actinomycetota</taxon>
        <taxon>Actinomycetes</taxon>
        <taxon>Kitasatosporales</taxon>
        <taxon>Streptomycetaceae</taxon>
        <taxon>Streptomyces</taxon>
    </lineage>
</organism>
<dbReference type="EMBL" id="LHQL01000008">
    <property type="protein sequence ID" value="OOQ52186.1"/>
    <property type="molecule type" value="Genomic_DNA"/>
</dbReference>
<reference evidence="1 3" key="1">
    <citation type="submission" date="2015-07" db="EMBL/GenBank/DDBJ databases">
        <title>Draft Genome Sequence of Streptomyces antibioticus, IMRU 3720 reveals insights in the evolution of actinomycin biosynthetic gene clusters in Streptomyces.</title>
        <authorList>
            <person name="Crnovcic I."/>
            <person name="Ruckert C."/>
            <person name="Kalinowksi J."/>
            <person name="Keller U."/>
        </authorList>
    </citation>
    <scope>NUCLEOTIDE SEQUENCE [LARGE SCALE GENOMIC DNA]</scope>
    <source>
        <strain evidence="1 3">DSM 41481</strain>
    </source>
</reference>
<dbReference type="Proteomes" id="UP000190306">
    <property type="component" value="Chromosome"/>
</dbReference>
<sequence length="232" mass="25528">MTRSPRTIDDILDRARVLQGPYTRADLEAARETVARRVNELRWERALDDTAVPSTRSAVRHERAMTDLRLLARAVIRDPGAVGRVTAFDDHREPDGALAFACLLYVAEPDGGAQFWWEYAAGAGSVTGALCLYLMHLSRSELRDARHWAHQIGDLRDLGWDGYMPVDHRAERVDADPLLGTAVRYVLPPGRAVPEAAVRDAVGRLAAEDAGLGPVRQPTADLAGRWCDLASV</sequence>
<protein>
    <submittedName>
        <fullName evidence="2">Uncharacterized protein</fullName>
    </submittedName>
</protein>
<reference evidence="2 4" key="2">
    <citation type="submission" date="2020-03" db="EMBL/GenBank/DDBJ databases">
        <title>Is there a link between lipid content and antibiotic production in Streptomyces?</title>
        <authorList>
            <person name="David M."/>
            <person name="Lejeune C."/>
            <person name="Abreu S."/>
            <person name="Thibessard A."/>
            <person name="Leblond P."/>
            <person name="Chaminade P."/>
            <person name="Virolle M.-J."/>
        </authorList>
    </citation>
    <scope>NUCLEOTIDE SEQUENCE [LARGE SCALE GENOMIC DNA]</scope>
    <source>
        <strain evidence="2 4">DSM 41481</strain>
    </source>
</reference>